<protein>
    <submittedName>
        <fullName evidence="2">ATP-dependent DNA ligase</fullName>
    </submittedName>
</protein>
<dbReference type="RefSeq" id="WP_085197158.1">
    <property type="nucleotide sequence ID" value="NZ_JACKVI010000024.1"/>
</dbReference>
<dbReference type="EMBL" id="LQOW01000022">
    <property type="protein sequence ID" value="ORV60029.1"/>
    <property type="molecule type" value="Genomic_DNA"/>
</dbReference>
<comment type="caution">
    <text evidence="2">The sequence shown here is derived from an EMBL/GenBank/DDBJ whole genome shotgun (WGS) entry which is preliminary data.</text>
</comment>
<keyword evidence="2" id="KW-0436">Ligase</keyword>
<name>A0A1X1UTM3_9MYCO</name>
<dbReference type="AlphaFoldDB" id="A0A1X1UTM3"/>
<gene>
    <name evidence="2" type="ORF">AWC06_14865</name>
</gene>
<feature type="domain" description="DNA ligase D polymerase" evidence="1">
    <location>
        <begin position="26"/>
        <end position="278"/>
    </location>
</feature>
<sequence>MPHIDVDVTHPDRVLFPDSSAKKGITKRDLVDYYCEVADTMLPHLKGRPLTVQRFPRGIGQQGFVQQDFADSLPDWMTRAEVAKEGGTVVHPVAERREALAWLANQNCITLHSWQSRRARLQTPDRLVFDLDPSDGDFAVVRATARTVAAVLDDLGLARYVQTTGSRGLHVVAPLRGDADFDTVRQFARDVAEVVVSDDPAHRTVEARKDKRDGRVYLDVMRNAYAQTAVASYSVRARAGAPVATPLEWDELDSRGMRADRFTIRDVPKRMTGQRDPWADMSRHARSLTAPAKRVAKLRA</sequence>
<dbReference type="InterPro" id="IPR052171">
    <property type="entry name" value="NHEJ_LigD"/>
</dbReference>
<dbReference type="InterPro" id="IPR014145">
    <property type="entry name" value="LigD_pol_dom"/>
</dbReference>
<dbReference type="Gene3D" id="3.90.920.10">
    <property type="entry name" value="DNA primase, PRIM domain"/>
    <property type="match status" value="1"/>
</dbReference>
<dbReference type="PANTHER" id="PTHR42705:SF2">
    <property type="entry name" value="BIFUNCTIONAL NON-HOMOLOGOUS END JOINING PROTEIN LIGD"/>
    <property type="match status" value="1"/>
</dbReference>
<dbReference type="Pfam" id="PF21686">
    <property type="entry name" value="LigD_Prim-Pol"/>
    <property type="match status" value="1"/>
</dbReference>
<organism evidence="2 3">
    <name type="scientific">Mycobacterium fragae</name>
    <dbReference type="NCBI Taxonomy" id="1260918"/>
    <lineage>
        <taxon>Bacteria</taxon>
        <taxon>Bacillati</taxon>
        <taxon>Actinomycetota</taxon>
        <taxon>Actinomycetes</taxon>
        <taxon>Mycobacteriales</taxon>
        <taxon>Mycobacteriaceae</taxon>
        <taxon>Mycobacterium</taxon>
    </lineage>
</organism>
<reference evidence="2 3" key="1">
    <citation type="submission" date="2016-01" db="EMBL/GenBank/DDBJ databases">
        <title>The new phylogeny of the genus Mycobacterium.</title>
        <authorList>
            <person name="Tarcisio F."/>
            <person name="Conor M."/>
            <person name="Antonella G."/>
            <person name="Elisabetta G."/>
            <person name="Giulia F.S."/>
            <person name="Sara T."/>
            <person name="Anna F."/>
            <person name="Clotilde B."/>
            <person name="Roberto B."/>
            <person name="Veronica D.S."/>
            <person name="Fabio R."/>
            <person name="Monica P."/>
            <person name="Olivier J."/>
            <person name="Enrico T."/>
            <person name="Nicola S."/>
        </authorList>
    </citation>
    <scope>NUCLEOTIDE SEQUENCE [LARGE SCALE GENOMIC DNA]</scope>
    <source>
        <strain evidence="2 3">DSM 45731</strain>
    </source>
</reference>
<evidence type="ECO:0000313" key="2">
    <source>
        <dbReference type="EMBL" id="ORV60029.1"/>
    </source>
</evidence>
<dbReference type="NCBIfam" id="TIGR02778">
    <property type="entry name" value="ligD_pol"/>
    <property type="match status" value="1"/>
</dbReference>
<evidence type="ECO:0000259" key="1">
    <source>
        <dbReference type="Pfam" id="PF21686"/>
    </source>
</evidence>
<dbReference type="PANTHER" id="PTHR42705">
    <property type="entry name" value="BIFUNCTIONAL NON-HOMOLOGOUS END JOINING PROTEIN LIGD"/>
    <property type="match status" value="1"/>
</dbReference>
<dbReference type="STRING" id="1260918.AWC06_14865"/>
<keyword evidence="3" id="KW-1185">Reference proteome</keyword>
<dbReference type="GO" id="GO:0016874">
    <property type="term" value="F:ligase activity"/>
    <property type="evidence" value="ECO:0007669"/>
    <property type="project" value="UniProtKB-KW"/>
</dbReference>
<dbReference type="Proteomes" id="UP000194000">
    <property type="component" value="Unassembled WGS sequence"/>
</dbReference>
<proteinExistence type="predicted"/>
<accession>A0A1X1UTM3</accession>
<dbReference type="CDD" id="cd04861">
    <property type="entry name" value="LigD_Pol_like"/>
    <property type="match status" value="1"/>
</dbReference>
<dbReference type="OrthoDB" id="4296267at2"/>
<evidence type="ECO:0000313" key="3">
    <source>
        <dbReference type="Proteomes" id="UP000194000"/>
    </source>
</evidence>